<comment type="subcellular location">
    <subcellularLocation>
        <location evidence="1 7">Cell membrane</location>
        <topology evidence="1 7">Multi-pass membrane protein</topology>
    </subcellularLocation>
</comment>
<dbReference type="Pfam" id="PF00528">
    <property type="entry name" value="BPD_transp_1"/>
    <property type="match status" value="1"/>
</dbReference>
<dbReference type="EMBL" id="CP097463">
    <property type="protein sequence ID" value="WAX58267.1"/>
    <property type="molecule type" value="Genomic_DNA"/>
</dbReference>
<feature type="transmembrane region" description="Helical" evidence="7">
    <location>
        <begin position="107"/>
        <end position="133"/>
    </location>
</feature>
<evidence type="ECO:0000256" key="3">
    <source>
        <dbReference type="ARBA" id="ARBA00022475"/>
    </source>
</evidence>
<dbReference type="SUPFAM" id="SSF161098">
    <property type="entry name" value="MetI-like"/>
    <property type="match status" value="1"/>
</dbReference>
<evidence type="ECO:0000313" key="9">
    <source>
        <dbReference type="EMBL" id="WAX58267.1"/>
    </source>
</evidence>
<keyword evidence="4 7" id="KW-0812">Transmembrane</keyword>
<evidence type="ECO:0000256" key="5">
    <source>
        <dbReference type="ARBA" id="ARBA00022989"/>
    </source>
</evidence>
<organism evidence="9 10">
    <name type="scientific">Jatrophihabitans cynanchi</name>
    <dbReference type="NCBI Taxonomy" id="2944128"/>
    <lineage>
        <taxon>Bacteria</taxon>
        <taxon>Bacillati</taxon>
        <taxon>Actinomycetota</taxon>
        <taxon>Actinomycetes</taxon>
        <taxon>Jatrophihabitantales</taxon>
        <taxon>Jatrophihabitantaceae</taxon>
        <taxon>Jatrophihabitans</taxon>
    </lineage>
</organism>
<evidence type="ECO:0000313" key="10">
    <source>
        <dbReference type="Proteomes" id="UP001164693"/>
    </source>
</evidence>
<dbReference type="InterPro" id="IPR000515">
    <property type="entry name" value="MetI-like"/>
</dbReference>
<dbReference type="InterPro" id="IPR025966">
    <property type="entry name" value="OppC_N"/>
</dbReference>
<evidence type="ECO:0000256" key="6">
    <source>
        <dbReference type="ARBA" id="ARBA00023136"/>
    </source>
</evidence>
<dbReference type="InterPro" id="IPR050366">
    <property type="entry name" value="BP-dependent_transpt_permease"/>
</dbReference>
<feature type="transmembrane region" description="Helical" evidence="7">
    <location>
        <begin position="153"/>
        <end position="177"/>
    </location>
</feature>
<dbReference type="Proteomes" id="UP001164693">
    <property type="component" value="Chromosome"/>
</dbReference>
<keyword evidence="10" id="KW-1185">Reference proteome</keyword>
<dbReference type="PANTHER" id="PTHR43386:SF1">
    <property type="entry name" value="D,D-DIPEPTIDE TRANSPORT SYSTEM PERMEASE PROTEIN DDPC-RELATED"/>
    <property type="match status" value="1"/>
</dbReference>
<dbReference type="PROSITE" id="PS50928">
    <property type="entry name" value="ABC_TM1"/>
    <property type="match status" value="1"/>
</dbReference>
<dbReference type="Gene3D" id="1.10.3720.10">
    <property type="entry name" value="MetI-like"/>
    <property type="match status" value="1"/>
</dbReference>
<keyword evidence="2 7" id="KW-0813">Transport</keyword>
<accession>A0ABY7K3R8</accession>
<evidence type="ECO:0000256" key="1">
    <source>
        <dbReference type="ARBA" id="ARBA00004651"/>
    </source>
</evidence>
<feature type="transmembrane region" description="Helical" evidence="7">
    <location>
        <begin position="226"/>
        <end position="251"/>
    </location>
</feature>
<feature type="transmembrane region" description="Helical" evidence="7">
    <location>
        <begin position="271"/>
        <end position="299"/>
    </location>
</feature>
<reference evidence="9" key="1">
    <citation type="submission" date="2022-05" db="EMBL/GenBank/DDBJ databases">
        <title>Jatrophihabitans sp. SB3-54 whole genome sequence.</title>
        <authorList>
            <person name="Suh M.K."/>
            <person name="Eom M.K."/>
            <person name="Kim J.S."/>
            <person name="Kim H.S."/>
            <person name="Do H.E."/>
            <person name="Shin Y.K."/>
            <person name="Lee J.-S."/>
        </authorList>
    </citation>
    <scope>NUCLEOTIDE SEQUENCE</scope>
    <source>
        <strain evidence="9">SB3-54</strain>
    </source>
</reference>
<protein>
    <submittedName>
        <fullName evidence="9">ABC transporter permease</fullName>
    </submittedName>
</protein>
<sequence length="322" mass="34264">MSATMIAPQVPAPSEPAKRRSLAAMARSGLRELWSDKAGFVGLLLVAIFVLVALFAPLLAPHDPSAQVLGDRLSPPFWEHGGSMRNILGTDQLGRDIFSRIMYGSRVSLLVGVSVVLIAGAVGTTVGVISGYFGGRIDGFIMRVVDTQGAFPGLLLALLILAAVGPSVHTVIIVLCLDGWLMYARVARGTVLSLREMPYVEAAELVGCRSLRVMVRHVAPNMTSPILTVAVLEFARIILAEAVLSFLGLGVQPPQMSWGLEIAEGQDYVYSAWWLVTFPGIAIAVTVLGVNMFASWLRVAADPQEREKRFAATAGALGGGSI</sequence>
<evidence type="ECO:0000256" key="7">
    <source>
        <dbReference type="RuleBase" id="RU363032"/>
    </source>
</evidence>
<keyword evidence="5 7" id="KW-1133">Transmembrane helix</keyword>
<dbReference type="PANTHER" id="PTHR43386">
    <property type="entry name" value="OLIGOPEPTIDE TRANSPORT SYSTEM PERMEASE PROTEIN APPC"/>
    <property type="match status" value="1"/>
</dbReference>
<dbReference type="Pfam" id="PF12911">
    <property type="entry name" value="OppC_N"/>
    <property type="match status" value="1"/>
</dbReference>
<evidence type="ECO:0000259" key="8">
    <source>
        <dbReference type="PROSITE" id="PS50928"/>
    </source>
</evidence>
<name>A0ABY7K3R8_9ACTN</name>
<evidence type="ECO:0000256" key="2">
    <source>
        <dbReference type="ARBA" id="ARBA00022448"/>
    </source>
</evidence>
<proteinExistence type="inferred from homology"/>
<keyword evidence="3" id="KW-1003">Cell membrane</keyword>
<gene>
    <name evidence="9" type="ORF">M6B22_05755</name>
</gene>
<feature type="transmembrane region" description="Helical" evidence="7">
    <location>
        <begin position="38"/>
        <end position="60"/>
    </location>
</feature>
<dbReference type="InterPro" id="IPR035906">
    <property type="entry name" value="MetI-like_sf"/>
</dbReference>
<keyword evidence="6 7" id="KW-0472">Membrane</keyword>
<evidence type="ECO:0000256" key="4">
    <source>
        <dbReference type="ARBA" id="ARBA00022692"/>
    </source>
</evidence>
<comment type="similarity">
    <text evidence="7">Belongs to the binding-protein-dependent transport system permease family.</text>
</comment>
<dbReference type="CDD" id="cd06261">
    <property type="entry name" value="TM_PBP2"/>
    <property type="match status" value="1"/>
</dbReference>
<feature type="domain" description="ABC transmembrane type-1" evidence="8">
    <location>
        <begin position="105"/>
        <end position="294"/>
    </location>
</feature>